<accession>A0A166WGP5</accession>
<dbReference type="Proteomes" id="UP000076643">
    <property type="component" value="Unassembled WGS sequence"/>
</dbReference>
<organism evidence="2 3">
    <name type="scientific">Pseudoalteromonas luteoviolacea DSM 6061</name>
    <dbReference type="NCBI Taxonomy" id="1365250"/>
    <lineage>
        <taxon>Bacteria</taxon>
        <taxon>Pseudomonadati</taxon>
        <taxon>Pseudomonadota</taxon>
        <taxon>Gammaproteobacteria</taxon>
        <taxon>Alteromonadales</taxon>
        <taxon>Pseudoalteromonadaceae</taxon>
        <taxon>Pseudoalteromonas</taxon>
    </lineage>
</organism>
<dbReference type="SUPFAM" id="SSF53756">
    <property type="entry name" value="UDP-Glycosyltransferase/glycogen phosphorylase"/>
    <property type="match status" value="1"/>
</dbReference>
<gene>
    <name evidence="2" type="ORF">N475_16915</name>
</gene>
<reference evidence="2 3" key="1">
    <citation type="submission" date="2013-07" db="EMBL/GenBank/DDBJ databases">
        <title>Comparative Genomic and Metabolomic Analysis of Twelve Strains of Pseudoalteromonas luteoviolacea.</title>
        <authorList>
            <person name="Vynne N.G."/>
            <person name="Mansson M."/>
            <person name="Gram L."/>
        </authorList>
    </citation>
    <scope>NUCLEOTIDE SEQUENCE [LARGE SCALE GENOMIC DNA]</scope>
    <source>
        <strain evidence="2 3">DSM 6061</strain>
    </source>
</reference>
<dbReference type="Pfam" id="PF00534">
    <property type="entry name" value="Glycos_transf_1"/>
    <property type="match status" value="1"/>
</dbReference>
<feature type="domain" description="Glycosyl transferase family 1" evidence="1">
    <location>
        <begin position="172"/>
        <end position="339"/>
    </location>
</feature>
<comment type="caution">
    <text evidence="2">The sequence shown here is derived from an EMBL/GenBank/DDBJ whole genome shotgun (WGS) entry which is preliminary data.</text>
</comment>
<dbReference type="EMBL" id="AUYB01000104">
    <property type="protein sequence ID" value="KZN37373.1"/>
    <property type="molecule type" value="Genomic_DNA"/>
</dbReference>
<protein>
    <recommendedName>
        <fullName evidence="1">Glycosyl transferase family 1 domain-containing protein</fullName>
    </recommendedName>
</protein>
<dbReference type="CDD" id="cd03801">
    <property type="entry name" value="GT4_PimA-like"/>
    <property type="match status" value="1"/>
</dbReference>
<dbReference type="Gene3D" id="3.40.50.2000">
    <property type="entry name" value="Glycogen Phosphorylase B"/>
    <property type="match status" value="2"/>
</dbReference>
<evidence type="ECO:0000313" key="3">
    <source>
        <dbReference type="Proteomes" id="UP000076643"/>
    </source>
</evidence>
<evidence type="ECO:0000313" key="2">
    <source>
        <dbReference type="EMBL" id="KZN37373.1"/>
    </source>
</evidence>
<dbReference type="AlphaFoldDB" id="A0A166WGP5"/>
<dbReference type="PANTHER" id="PTHR12526:SF637">
    <property type="entry name" value="GLYCOSYLTRANSFERASE EPSF-RELATED"/>
    <property type="match status" value="1"/>
</dbReference>
<sequence length="359" mass="40396">MRKVLNIADVKPNYKVGGLNSMVNQLVDALESLHYDSQLLYFRGTASKSSQTQYKGLIELFKLLRKNKFDVVIIHSIYHPLYPFIAMLVKISGATLFIQSHGSLTENAFNKPSLKKLIYKPLISAMLKISDKFIFSNESEFSHSIIKGSDKVKYIPNLINFVPQDVDYSPNGNKLVFLGKVDFYYKGIDRMLEGLAELKARGLHAELDIYGYGENKDLSFEEMVEQDPSIIQLLARIDELNLSKSVFFKGLLDPVNRRSLASHYDALVLFSSSEAMPLVISESLAEGLPVLISKETNMGSYVDKFNCGLVLKENVAATIERFMLASNSAKQAMSQNAKNCFANCLDIKYLENIVKELEI</sequence>
<dbReference type="GO" id="GO:0016757">
    <property type="term" value="F:glycosyltransferase activity"/>
    <property type="evidence" value="ECO:0007669"/>
    <property type="project" value="InterPro"/>
</dbReference>
<keyword evidence="3" id="KW-1185">Reference proteome</keyword>
<dbReference type="RefSeq" id="WP_063355505.1">
    <property type="nucleotide sequence ID" value="NZ_AQHB01000030.1"/>
</dbReference>
<dbReference type="GO" id="GO:1901135">
    <property type="term" value="P:carbohydrate derivative metabolic process"/>
    <property type="evidence" value="ECO:0007669"/>
    <property type="project" value="UniProtKB-ARBA"/>
</dbReference>
<dbReference type="PANTHER" id="PTHR12526">
    <property type="entry name" value="GLYCOSYLTRANSFERASE"/>
    <property type="match status" value="1"/>
</dbReference>
<dbReference type="InterPro" id="IPR001296">
    <property type="entry name" value="Glyco_trans_1"/>
</dbReference>
<evidence type="ECO:0000259" key="1">
    <source>
        <dbReference type="Pfam" id="PF00534"/>
    </source>
</evidence>
<proteinExistence type="predicted"/>
<dbReference type="PATRIC" id="fig|1365250.3.peg.2975"/>
<name>A0A166WGP5_9GAMM</name>